<dbReference type="InterPro" id="IPR051795">
    <property type="entry name" value="Glycosyl_Hydrlase_43"/>
</dbReference>
<dbReference type="InterPro" id="IPR023296">
    <property type="entry name" value="Glyco_hydro_beta-prop_sf"/>
</dbReference>
<evidence type="ECO:0008006" key="6">
    <source>
        <dbReference type="Google" id="ProtNLM"/>
    </source>
</evidence>
<dbReference type="SUPFAM" id="SSF75005">
    <property type="entry name" value="Arabinanase/levansucrase/invertase"/>
    <property type="match status" value="1"/>
</dbReference>
<reference evidence="4 5" key="1">
    <citation type="journal article" date="2021" name="Int. J. Syst. Evol. Microbiol.">
        <title>Reticulibacter mediterranei gen. nov., sp. nov., within the new family Reticulibacteraceae fam. nov., and Ktedonospora formicarum gen. nov., sp. nov., Ktedonobacter robiniae sp. nov., Dictyobacter formicarum sp. nov. and Dictyobacter arantiisoli sp. nov., belonging to the class Ktedonobacteria.</title>
        <authorList>
            <person name="Yabe S."/>
            <person name="Zheng Y."/>
            <person name="Wang C.M."/>
            <person name="Sakai Y."/>
            <person name="Abe K."/>
            <person name="Yokota A."/>
            <person name="Donadio S."/>
            <person name="Cavaletti L."/>
            <person name="Monciardini P."/>
        </authorList>
    </citation>
    <scope>NUCLEOTIDE SEQUENCE [LARGE SCALE GENOMIC DNA]</scope>
    <source>
        <strain evidence="4 5">SOSP1-9</strain>
    </source>
</reference>
<proteinExistence type="inferred from homology"/>
<dbReference type="CDD" id="cd08991">
    <property type="entry name" value="GH43_HoAraf43-like"/>
    <property type="match status" value="1"/>
</dbReference>
<dbReference type="PANTHER" id="PTHR42812">
    <property type="entry name" value="BETA-XYLOSIDASE"/>
    <property type="match status" value="1"/>
</dbReference>
<evidence type="ECO:0000313" key="4">
    <source>
        <dbReference type="EMBL" id="GHO88113.1"/>
    </source>
</evidence>
<evidence type="ECO:0000256" key="2">
    <source>
        <dbReference type="ARBA" id="ARBA00022801"/>
    </source>
</evidence>
<organism evidence="4 5">
    <name type="scientific">Dictyobacter formicarum</name>
    <dbReference type="NCBI Taxonomy" id="2778368"/>
    <lineage>
        <taxon>Bacteria</taxon>
        <taxon>Bacillati</taxon>
        <taxon>Chloroflexota</taxon>
        <taxon>Ktedonobacteria</taxon>
        <taxon>Ktedonobacterales</taxon>
        <taxon>Dictyobacteraceae</taxon>
        <taxon>Dictyobacter</taxon>
    </lineage>
</organism>
<comment type="similarity">
    <text evidence="1">Belongs to the glycosyl hydrolase 43 family.</text>
</comment>
<dbReference type="InterPro" id="IPR013320">
    <property type="entry name" value="ConA-like_dom_sf"/>
</dbReference>
<dbReference type="Gene3D" id="2.60.120.560">
    <property type="entry name" value="Exo-inulinase, domain 1"/>
    <property type="match status" value="2"/>
</dbReference>
<sequence>MIVEQQQAAFCNPFWHKGFADPFVLKVRGRYYAYATETEAHPAEQSWVFPILTSTDMVSWQEVGKAMAHLGSPHFFYWAPEVTEYNGQFFLYYAVHTEEFSGGIRVAVADRPEGPFIDSGYELTRDFVSWAIDPHVFKDHDGQRYLYMTIEYVDAESGLVGSGNAVARLIDPFTLQGPITRVTRPTQSWQLFEKQRASKGGLDWYTVEGPAVLHHRRYYYQMYSGGCYYRDNYAMSYAIADTPMGPGGLQDTSWHDWPGRQGDPRLVHGDQFMIGPGHNSVVLGPNNADHYIAYHATQPGMTERRPCLDRLFFHGDELWTPAALHTLQPAPAMPRLRDLFTSAELQPAWQPLGGQWEIAAEGAVVQSDENVKHAVLRQQERLSTNWLLEVNLKHLGGSSTYGVLLHNADADSSIQCAITADRQLVCTDTATGSSQTQPLPADTILERWHQLLLSLSGSVLTIQFDGRPVMETVLARPVHSFALMTERSAAAFSAISLTDHFRDEFLDAGHTPAMLGWTPARPSSDLADWQIRDNALHQDSLVADTHILYKGQAYNQFDFGATMKLQQVEENSGAALGLAMQAQDSEPIITWFQQEQSGASLKVEGIPAATRQMLPNFNLHDWHTLRLEYRADQLHICLDGPEIAVLPISVAAYRIGLATRNAAGSFISVWQTSR</sequence>
<dbReference type="Pfam" id="PF04616">
    <property type="entry name" value="Glyco_hydro_43"/>
    <property type="match status" value="1"/>
</dbReference>
<keyword evidence="2" id="KW-0378">Hydrolase</keyword>
<evidence type="ECO:0000313" key="5">
    <source>
        <dbReference type="Proteomes" id="UP000635565"/>
    </source>
</evidence>
<evidence type="ECO:0000256" key="3">
    <source>
        <dbReference type="ARBA" id="ARBA00023295"/>
    </source>
</evidence>
<dbReference type="RefSeq" id="WP_201365715.1">
    <property type="nucleotide sequence ID" value="NZ_BNJJ01000021.1"/>
</dbReference>
<gene>
    <name evidence="4" type="ORF">KSZ_61190</name>
</gene>
<dbReference type="Proteomes" id="UP000635565">
    <property type="component" value="Unassembled WGS sequence"/>
</dbReference>
<keyword evidence="3" id="KW-0326">Glycosidase</keyword>
<dbReference type="EMBL" id="BNJJ01000021">
    <property type="protein sequence ID" value="GHO88113.1"/>
    <property type="molecule type" value="Genomic_DNA"/>
</dbReference>
<protein>
    <recommendedName>
        <fullName evidence="6">Beta-xylosidase</fullName>
    </recommendedName>
</protein>
<dbReference type="PANTHER" id="PTHR42812:SF5">
    <property type="entry name" value="ENDO-ARABINASE"/>
    <property type="match status" value="1"/>
</dbReference>
<name>A0ABQ3VRU5_9CHLR</name>
<dbReference type="SUPFAM" id="SSF49899">
    <property type="entry name" value="Concanavalin A-like lectins/glucanases"/>
    <property type="match status" value="1"/>
</dbReference>
<keyword evidence="5" id="KW-1185">Reference proteome</keyword>
<dbReference type="InterPro" id="IPR006710">
    <property type="entry name" value="Glyco_hydro_43"/>
</dbReference>
<comment type="caution">
    <text evidence="4">The sequence shown here is derived from an EMBL/GenBank/DDBJ whole genome shotgun (WGS) entry which is preliminary data.</text>
</comment>
<evidence type="ECO:0000256" key="1">
    <source>
        <dbReference type="ARBA" id="ARBA00009865"/>
    </source>
</evidence>
<dbReference type="Gene3D" id="2.115.10.20">
    <property type="entry name" value="Glycosyl hydrolase domain, family 43"/>
    <property type="match status" value="1"/>
</dbReference>
<accession>A0ABQ3VRU5</accession>